<keyword evidence="6 10" id="KW-0524">Neurogenesis</keyword>
<feature type="compositionally biased region" description="Polar residues" evidence="11">
    <location>
        <begin position="390"/>
        <end position="409"/>
    </location>
</feature>
<evidence type="ECO:0000256" key="2">
    <source>
        <dbReference type="ARBA" id="ARBA00011844"/>
    </source>
</evidence>
<feature type="compositionally biased region" description="Pro residues" evidence="11">
    <location>
        <begin position="379"/>
        <end position="388"/>
    </location>
</feature>
<comment type="subunit">
    <text evidence="2 10">Binds PPP1CA and actin.</text>
</comment>
<dbReference type="GO" id="GO:0048484">
    <property type="term" value="P:enteric nervous system development"/>
    <property type="evidence" value="ECO:0007669"/>
    <property type="project" value="UniProtKB-UniRule"/>
</dbReference>
<feature type="region of interest" description="Disordered" evidence="11">
    <location>
        <begin position="568"/>
        <end position="675"/>
    </location>
</feature>
<comment type="similarity">
    <text evidence="1 10">Belongs to the phosphatase and actin regulator family.</text>
</comment>
<evidence type="ECO:0000256" key="9">
    <source>
        <dbReference type="PROSITE-ProRule" id="PRU00401"/>
    </source>
</evidence>
<name>A0A8B9T936_ANAPL</name>
<dbReference type="AlphaFoldDB" id="A0A8B9T936"/>
<dbReference type="GO" id="GO:0007266">
    <property type="term" value="P:Rho protein signal transduction"/>
    <property type="evidence" value="ECO:0007669"/>
    <property type="project" value="UniProtKB-UniRule"/>
</dbReference>
<dbReference type="GO" id="GO:2001045">
    <property type="term" value="P:negative regulation of integrin-mediated signaling pathway"/>
    <property type="evidence" value="ECO:0007669"/>
    <property type="project" value="UniProtKB-UniRule"/>
</dbReference>
<feature type="chain" id="PRO_5034084477" description="Phosphatase and actin regulator 4" evidence="12">
    <location>
        <begin position="16"/>
        <end position="831"/>
    </location>
</feature>
<feature type="compositionally biased region" description="Low complexity" evidence="11">
    <location>
        <begin position="358"/>
        <end position="378"/>
    </location>
</feature>
<keyword evidence="4 10" id="KW-0963">Cytoplasm</keyword>
<evidence type="ECO:0000256" key="1">
    <source>
        <dbReference type="ARBA" id="ARBA00009795"/>
    </source>
</evidence>
<dbReference type="SMART" id="SM00707">
    <property type="entry name" value="RPEL"/>
    <property type="match status" value="3"/>
</dbReference>
<dbReference type="GO" id="GO:0072542">
    <property type="term" value="F:protein phosphatase activator activity"/>
    <property type="evidence" value="ECO:0007669"/>
    <property type="project" value="UniProtKB-UniRule"/>
</dbReference>
<reference evidence="13" key="2">
    <citation type="submission" date="2025-08" db="UniProtKB">
        <authorList>
            <consortium name="Ensembl"/>
        </authorList>
    </citation>
    <scope>IDENTIFICATION</scope>
</reference>
<accession>A0A8B9T936</accession>
<keyword evidence="12" id="KW-0732">Signal</keyword>
<sequence>MIWVVQLSGWSLGCLLPFLSFSPSQRGSGMTGIPAPGELAWAPIYENQVPGLRGDGDRDPHRTPCHRLASHSQPRSPGAGALPVRGRGFTISKGSGALLGSRLLFSLPSRCLPESRWGRDRMGQPHFSRPVSPAAFAEEVDHPPSDAGMGVDVLESGDTTPPTKRKSKFSSFGKIFKPWKWRKKKSSDKFKETSEVLERKISMRKPREELVKRGVLLEDPEQDGEDPEKLNPPALKNGHTVPIGGPGAGNPDSQEEEPPKSSSLRKPVPAEEPKKRQGSSSSQPGPESEPAQEPHVPRQPLLPPKRPPSTSQEANEVQAKDPAPASSAAKTVPTTTAPVAAKTVSSTAAPSPAPRTLPPALAGANTTAPVSTTSTAPAKQPPVPPPKPVNRNSNSVLAELSQAMNSGTALSKPSPPLPPKRGLLPSTTTEAAPASKPPSDRTLTASRPVLIPMHMAPAYPPPSPSPPLPTHVPPEPPRVPLPTSTPVLDPPRSLDLPKEPPAPPEDFRPPEAAKRTAEQGFGEPHALPRLPQVPLHIRIQQALASPLPVTPPADGSHRAHSLLFENDAFGEDGGTLGRTRSLPVTIEMLKVPDDEEEEEEDQEEEQAPGPRVYIGDVPSVTIIPKLVPQVLPEEQEGDEGMSDSDSEGPILYKDDEDEEEDESHNSTLANKVKRKDTLAMKLGSTAAVQEEKFVFPRKSKEEWNEIRNQIGSTLTRRLSQRPTAEELEQRNILQPKNEADRQAEKREIKRRLTRKLSQRPTVAELQARKILRFNEYVEVTDAQDYDRRADKPWTKLTPADKAAIRKELNEFKSSEMEVHEESKQFTRYHRP</sequence>
<dbReference type="GO" id="GO:0030027">
    <property type="term" value="C:lamellipodium"/>
    <property type="evidence" value="ECO:0007669"/>
    <property type="project" value="UniProtKB-SubCell"/>
</dbReference>
<feature type="compositionally biased region" description="Low complexity" evidence="11">
    <location>
        <begin position="278"/>
        <end position="294"/>
    </location>
</feature>
<evidence type="ECO:0000256" key="10">
    <source>
        <dbReference type="RuleBase" id="RU367131"/>
    </source>
</evidence>
<dbReference type="GO" id="GO:0005737">
    <property type="term" value="C:cytoplasm"/>
    <property type="evidence" value="ECO:0007669"/>
    <property type="project" value="UniProtKB-SubCell"/>
</dbReference>
<dbReference type="Ensembl" id="ENSAPLT00020018979.1">
    <property type="protein sequence ID" value="ENSAPLP00020017572.1"/>
    <property type="gene ID" value="ENSAPLG00020012547.1"/>
</dbReference>
<evidence type="ECO:0000256" key="6">
    <source>
        <dbReference type="ARBA" id="ARBA00022902"/>
    </source>
</evidence>
<dbReference type="PANTHER" id="PTHR12751">
    <property type="entry name" value="PHOSPHATASE AND ACTIN REGULATOR PHACTR"/>
    <property type="match status" value="1"/>
</dbReference>
<dbReference type="GO" id="GO:0030036">
    <property type="term" value="P:actin cytoskeleton organization"/>
    <property type="evidence" value="ECO:0007669"/>
    <property type="project" value="UniProtKB-UniRule"/>
</dbReference>
<keyword evidence="7 10" id="KW-0009">Actin-binding</keyword>
<reference evidence="13" key="1">
    <citation type="submission" date="2019-08" db="EMBL/GenBank/DDBJ databases">
        <title>Three high-quality genomes provides insights into domestication of ducks.</title>
        <authorList>
            <person name="Hou Z.C."/>
            <person name="Zhu F."/>
            <person name="Yin Z.T."/>
            <person name="Zhang F."/>
        </authorList>
    </citation>
    <scope>NUCLEOTIDE SEQUENCE [LARGE SCALE GENOMIC DNA]</scope>
</reference>
<dbReference type="GO" id="GO:0051726">
    <property type="term" value="P:regulation of cell cycle"/>
    <property type="evidence" value="ECO:0007669"/>
    <property type="project" value="UniProtKB-UniRule"/>
</dbReference>
<dbReference type="GO" id="GO:0003779">
    <property type="term" value="F:actin binding"/>
    <property type="evidence" value="ECO:0007669"/>
    <property type="project" value="UniProtKB-UniRule"/>
</dbReference>
<feature type="compositionally biased region" description="Basic and acidic residues" evidence="11">
    <location>
        <begin position="737"/>
        <end position="747"/>
    </location>
</feature>
<feature type="compositionally biased region" description="Low complexity" evidence="11">
    <location>
        <begin position="320"/>
        <end position="350"/>
    </location>
</feature>
<organism evidence="13 14">
    <name type="scientific">Anas platyrhynchos</name>
    <name type="common">Mallard</name>
    <name type="synonym">Anas boschas</name>
    <dbReference type="NCBI Taxonomy" id="8839"/>
    <lineage>
        <taxon>Eukaryota</taxon>
        <taxon>Metazoa</taxon>
        <taxon>Chordata</taxon>
        <taxon>Craniata</taxon>
        <taxon>Vertebrata</taxon>
        <taxon>Euteleostomi</taxon>
        <taxon>Archelosauria</taxon>
        <taxon>Archosauria</taxon>
        <taxon>Dinosauria</taxon>
        <taxon>Saurischia</taxon>
        <taxon>Theropoda</taxon>
        <taxon>Coelurosauria</taxon>
        <taxon>Aves</taxon>
        <taxon>Neognathae</taxon>
        <taxon>Galloanserae</taxon>
        <taxon>Anseriformes</taxon>
        <taxon>Anatidae</taxon>
        <taxon>Anatinae</taxon>
        <taxon>Anas</taxon>
    </lineage>
</organism>
<feature type="repeat" description="RPEL" evidence="9">
    <location>
        <begin position="712"/>
        <end position="737"/>
    </location>
</feature>
<evidence type="ECO:0000256" key="11">
    <source>
        <dbReference type="SAM" id="MobiDB-lite"/>
    </source>
</evidence>
<dbReference type="InterPro" id="IPR004018">
    <property type="entry name" value="RPEL_repeat"/>
</dbReference>
<dbReference type="PROSITE" id="PS51073">
    <property type="entry name" value="RPEL"/>
    <property type="match status" value="3"/>
</dbReference>
<dbReference type="Pfam" id="PF02755">
    <property type="entry name" value="RPEL"/>
    <property type="match status" value="3"/>
</dbReference>
<dbReference type="PANTHER" id="PTHR12751:SF4">
    <property type="entry name" value="PHOSPHATASE AND ACTIN REGULATOR 4"/>
    <property type="match status" value="1"/>
</dbReference>
<feature type="repeat" description="RPEL" evidence="9">
    <location>
        <begin position="750"/>
        <end position="775"/>
    </location>
</feature>
<dbReference type="GO" id="GO:0001843">
    <property type="term" value="P:neural tube closure"/>
    <property type="evidence" value="ECO:0007669"/>
    <property type="project" value="UniProtKB-UniRule"/>
</dbReference>
<dbReference type="Gene3D" id="6.10.140.2130">
    <property type="match status" value="1"/>
</dbReference>
<feature type="compositionally biased region" description="Acidic residues" evidence="11">
    <location>
        <begin position="633"/>
        <end position="646"/>
    </location>
</feature>
<evidence type="ECO:0000256" key="5">
    <source>
        <dbReference type="ARBA" id="ARBA00022737"/>
    </source>
</evidence>
<dbReference type="GO" id="GO:0061386">
    <property type="term" value="P:closure of optic fissure"/>
    <property type="evidence" value="ECO:0007669"/>
    <property type="project" value="UniProtKB-UniRule"/>
</dbReference>
<feature type="region of interest" description="Disordered" evidence="11">
    <location>
        <begin position="206"/>
        <end position="533"/>
    </location>
</feature>
<evidence type="ECO:0000313" key="14">
    <source>
        <dbReference type="Proteomes" id="UP000694400"/>
    </source>
</evidence>
<feature type="compositionally biased region" description="Pro residues" evidence="11">
    <location>
        <begin position="458"/>
        <end position="480"/>
    </location>
</feature>
<dbReference type="GO" id="GO:0008157">
    <property type="term" value="F:protein phosphatase 1 binding"/>
    <property type="evidence" value="ECO:0007669"/>
    <property type="project" value="UniProtKB-UniRule"/>
</dbReference>
<evidence type="ECO:0000313" key="13">
    <source>
        <dbReference type="Ensembl" id="ENSAPLP00020017572.1"/>
    </source>
</evidence>
<comment type="subcellular location">
    <subcellularLocation>
        <location evidence="10">Cytoplasm</location>
    </subcellularLocation>
    <subcellularLocation>
        <location evidence="10">Cell projection</location>
        <location evidence="10">Lamellipodium</location>
    </subcellularLocation>
</comment>
<feature type="compositionally biased region" description="Acidic residues" evidence="11">
    <location>
        <begin position="593"/>
        <end position="606"/>
    </location>
</feature>
<feature type="compositionally biased region" description="Basic and acidic residues" evidence="11">
    <location>
        <begin position="505"/>
        <end position="517"/>
    </location>
</feature>
<protein>
    <recommendedName>
        <fullName evidence="10">Phosphatase and actin regulator 4</fullName>
    </recommendedName>
</protein>
<keyword evidence="5" id="KW-0677">Repeat</keyword>
<keyword evidence="3 10" id="KW-0217">Developmental protein</keyword>
<feature type="compositionally biased region" description="Basic and acidic residues" evidence="11">
    <location>
        <begin position="206"/>
        <end position="216"/>
    </location>
</feature>
<evidence type="ECO:0000256" key="7">
    <source>
        <dbReference type="ARBA" id="ARBA00023203"/>
    </source>
</evidence>
<evidence type="ECO:0000256" key="8">
    <source>
        <dbReference type="ARBA" id="ARBA00023273"/>
    </source>
</evidence>
<feature type="region of interest" description="Disordered" evidence="11">
    <location>
        <begin position="51"/>
        <end position="81"/>
    </location>
</feature>
<evidence type="ECO:0000256" key="12">
    <source>
        <dbReference type="SAM" id="SignalP"/>
    </source>
</evidence>
<dbReference type="GO" id="GO:0001755">
    <property type="term" value="P:neural crest cell migration"/>
    <property type="evidence" value="ECO:0007669"/>
    <property type="project" value="UniProtKB-UniRule"/>
</dbReference>
<feature type="repeat" description="RPEL" evidence="9">
    <location>
        <begin position="195"/>
        <end position="220"/>
    </location>
</feature>
<dbReference type="Gene3D" id="6.10.140.1750">
    <property type="match status" value="1"/>
</dbReference>
<reference evidence="13" key="3">
    <citation type="submission" date="2025-09" db="UniProtKB">
        <authorList>
            <consortium name="Ensembl"/>
        </authorList>
    </citation>
    <scope>IDENTIFICATION</scope>
</reference>
<dbReference type="Proteomes" id="UP000694400">
    <property type="component" value="Chromosome 24"/>
</dbReference>
<feature type="region of interest" description="Disordered" evidence="11">
    <location>
        <begin position="718"/>
        <end position="759"/>
    </location>
</feature>
<comment type="function">
    <text evidence="10">Regulator of protein phosphatase 1 (PP1) required for neural tube and optic fissure closure, and enteric neural crest cell (ENCCs) migration during development. Acts as an activator of PP1. During neural tube closure, localizes to the ventral neural tube and activates PP1, leading to down-regulate cell proliferation within cranial neural tissue and the neural retina. Also acts as a regulator of migration of enteric neural crest cells (ENCCs) by activating PP1, leading to repression of the integrin signaling through the rho/rock pathway.</text>
</comment>
<keyword evidence="8 10" id="KW-0966">Cell projection</keyword>
<feature type="compositionally biased region" description="Basic residues" evidence="11">
    <location>
        <begin position="748"/>
        <end position="757"/>
    </location>
</feature>
<evidence type="ECO:0000256" key="4">
    <source>
        <dbReference type="ARBA" id="ARBA00022490"/>
    </source>
</evidence>
<proteinExistence type="inferred from homology"/>
<feature type="signal peptide" evidence="12">
    <location>
        <begin position="1"/>
        <end position="15"/>
    </location>
</feature>
<evidence type="ECO:0000256" key="3">
    <source>
        <dbReference type="ARBA" id="ARBA00022473"/>
    </source>
</evidence>